<keyword evidence="2" id="KW-1185">Reference proteome</keyword>
<name>A0A7S7RLW2_9BACT</name>
<evidence type="ECO:0008006" key="3">
    <source>
        <dbReference type="Google" id="ProtNLM"/>
    </source>
</evidence>
<gene>
    <name evidence="1" type="ORF">HUE88_07220</name>
</gene>
<accession>A0A7S7RLW2</accession>
<dbReference type="RefSeq" id="WP_194368059.1">
    <property type="nucleotide sequence ID" value="NZ_CP054492.1"/>
</dbReference>
<reference evidence="1 2" key="1">
    <citation type="submission" date="2020-05" db="EMBL/GenBank/DDBJ databases">
        <title>Sulfurimonas marisnigri, sp. nov., and Sulfurimonas baltica, sp. nov., manganese oxide reducing chemolithoautotrophs of the class Epsilonproteobacteria isolated from the pelagic redoxclines of the Black and Baltic Seas and emended description of the genus Sulfurimonas.</title>
        <authorList>
            <person name="Henkel J.V."/>
            <person name="Laudan C."/>
            <person name="Werner J."/>
            <person name="Neu T."/>
            <person name="Plewe S."/>
            <person name="Sproer C."/>
            <person name="Bunk B."/>
            <person name="Schulz-Vogt H.N."/>
        </authorList>
    </citation>
    <scope>NUCLEOTIDE SEQUENCE [LARGE SCALE GENOMIC DNA]</scope>
    <source>
        <strain evidence="1 2">GD2</strain>
    </source>
</reference>
<dbReference type="KEGG" id="sbal:HUE88_07220"/>
<sequence>MMATSFKNGNEGKYCSVCDDWKELHEYHNETAKGSSQGGKQNVCKECVQKRNKK</sequence>
<dbReference type="Proteomes" id="UP000593994">
    <property type="component" value="Chromosome"/>
</dbReference>
<dbReference type="AlphaFoldDB" id="A0A7S7RLW2"/>
<evidence type="ECO:0000313" key="1">
    <source>
        <dbReference type="EMBL" id="QOY50939.1"/>
    </source>
</evidence>
<evidence type="ECO:0000313" key="2">
    <source>
        <dbReference type="Proteomes" id="UP000593994"/>
    </source>
</evidence>
<proteinExistence type="predicted"/>
<dbReference type="EMBL" id="CP054492">
    <property type="protein sequence ID" value="QOY50939.1"/>
    <property type="molecule type" value="Genomic_DNA"/>
</dbReference>
<organism evidence="1 2">
    <name type="scientific">Candidatus Sulfurimonas baltica</name>
    <dbReference type="NCBI Taxonomy" id="2740404"/>
    <lineage>
        <taxon>Bacteria</taxon>
        <taxon>Pseudomonadati</taxon>
        <taxon>Campylobacterota</taxon>
        <taxon>Epsilonproteobacteria</taxon>
        <taxon>Campylobacterales</taxon>
        <taxon>Sulfurimonadaceae</taxon>
        <taxon>Sulfurimonas</taxon>
    </lineage>
</organism>
<protein>
    <recommendedName>
        <fullName evidence="3">HNH endonuclease</fullName>
    </recommendedName>
</protein>